<dbReference type="SUPFAM" id="SSF111352">
    <property type="entry name" value="Ammonium transporter"/>
    <property type="match status" value="1"/>
</dbReference>
<dbReference type="Gene3D" id="1.10.3430.10">
    <property type="entry name" value="Ammonium transporter AmtB like domains"/>
    <property type="match status" value="1"/>
</dbReference>
<feature type="transmembrane region" description="Helical" evidence="8">
    <location>
        <begin position="236"/>
        <end position="257"/>
    </location>
</feature>
<evidence type="ECO:0000313" key="10">
    <source>
        <dbReference type="EMBL" id="OMJ84693.1"/>
    </source>
</evidence>
<proteinExistence type="inferred from homology"/>
<feature type="transmembrane region" description="Helical" evidence="8">
    <location>
        <begin position="125"/>
        <end position="148"/>
    </location>
</feature>
<organism evidence="10 11">
    <name type="scientific">Stentor coeruleus</name>
    <dbReference type="NCBI Taxonomy" id="5963"/>
    <lineage>
        <taxon>Eukaryota</taxon>
        <taxon>Sar</taxon>
        <taxon>Alveolata</taxon>
        <taxon>Ciliophora</taxon>
        <taxon>Postciliodesmatophora</taxon>
        <taxon>Heterotrichea</taxon>
        <taxon>Heterotrichida</taxon>
        <taxon>Stentoridae</taxon>
        <taxon>Stentor</taxon>
    </lineage>
</organism>
<keyword evidence="7" id="KW-0924">Ammonia transport</keyword>
<accession>A0A1R2C6P4</accession>
<feature type="transmembrane region" description="Helical" evidence="8">
    <location>
        <begin position="290"/>
        <end position="308"/>
    </location>
</feature>
<feature type="transmembrane region" description="Helical" evidence="8">
    <location>
        <begin position="320"/>
        <end position="340"/>
    </location>
</feature>
<keyword evidence="4 8" id="KW-0812">Transmembrane</keyword>
<evidence type="ECO:0000256" key="7">
    <source>
        <dbReference type="ARBA" id="ARBA00023177"/>
    </source>
</evidence>
<reference evidence="10 11" key="1">
    <citation type="submission" date="2016-11" db="EMBL/GenBank/DDBJ databases">
        <title>The macronuclear genome of Stentor coeruleus: a giant cell with tiny introns.</title>
        <authorList>
            <person name="Slabodnick M."/>
            <person name="Ruby J.G."/>
            <person name="Reiff S.B."/>
            <person name="Swart E.C."/>
            <person name="Gosai S."/>
            <person name="Prabakaran S."/>
            <person name="Witkowska E."/>
            <person name="Larue G.E."/>
            <person name="Fisher S."/>
            <person name="Freeman R.M."/>
            <person name="Gunawardena J."/>
            <person name="Chu W."/>
            <person name="Stover N.A."/>
            <person name="Gregory B.D."/>
            <person name="Nowacki M."/>
            <person name="Derisi J."/>
            <person name="Roy S.W."/>
            <person name="Marshall W.F."/>
            <person name="Sood P."/>
        </authorList>
    </citation>
    <scope>NUCLEOTIDE SEQUENCE [LARGE SCALE GENOMIC DNA]</scope>
    <source>
        <strain evidence="10">WM001</strain>
    </source>
</reference>
<keyword evidence="11" id="KW-1185">Reference proteome</keyword>
<dbReference type="Pfam" id="PF00909">
    <property type="entry name" value="Ammonium_transp"/>
    <property type="match status" value="1"/>
</dbReference>
<dbReference type="AlphaFoldDB" id="A0A1R2C6P4"/>
<feature type="domain" description="Ammonium transporter AmtB-like" evidence="9">
    <location>
        <begin position="28"/>
        <end position="405"/>
    </location>
</feature>
<dbReference type="InterPro" id="IPR029020">
    <property type="entry name" value="Ammonium/urea_transptr"/>
</dbReference>
<evidence type="ECO:0000256" key="8">
    <source>
        <dbReference type="SAM" id="Phobius"/>
    </source>
</evidence>
<dbReference type="PANTHER" id="PTHR11730:SF6">
    <property type="entry name" value="AMMONIUM TRANSPORTER"/>
    <property type="match status" value="1"/>
</dbReference>
<evidence type="ECO:0000256" key="2">
    <source>
        <dbReference type="ARBA" id="ARBA00005887"/>
    </source>
</evidence>
<dbReference type="GO" id="GO:0008519">
    <property type="term" value="F:ammonium channel activity"/>
    <property type="evidence" value="ECO:0007669"/>
    <property type="project" value="InterPro"/>
</dbReference>
<feature type="transmembrane region" description="Helical" evidence="8">
    <location>
        <begin position="360"/>
        <end position="381"/>
    </location>
</feature>
<dbReference type="GO" id="GO:0005886">
    <property type="term" value="C:plasma membrane"/>
    <property type="evidence" value="ECO:0007669"/>
    <property type="project" value="TreeGrafter"/>
</dbReference>
<dbReference type="Proteomes" id="UP000187209">
    <property type="component" value="Unassembled WGS sequence"/>
</dbReference>
<feature type="transmembrane region" description="Helical" evidence="8">
    <location>
        <begin position="264"/>
        <end position="284"/>
    </location>
</feature>
<sequence>MSDTTNLEGIDGNPLVFGDLEWNLGIYLGLIGLTFLEYGTVRKANGNHLLVKNILQFAVAFVAWWLIGYAFALGDVDSKFIGQEHFGGENWLFDTGDGSPSYFGLIGIFVLYIINGAISEKAHYIAYPVFTFWIMVVIWPIVVAWMWGPGGWLQTELETSVDDFGFTITIYVFAGAFSMVGAALTGRRAGRYYSHSRAPAFIMEHHSFYYIGALLLIIGIFTLNNDLRAGENYLSAGAFANTWICGAASSIIALKLLTIFSVDLCSHFTAVYQGFIAGMVLISSSANCNAWEAGLFGMMAGLVFALGVKFLKWLQFDDVLNIVPTFFFPGLIGGVLPGFIDNESGVFWGGTDGNLLAVKVVAVVVVCAWATFWAIVIFGLLRAFGLLTLNDEIQTAGLDNTIFTQKGFELIKQENIVVDNQE</sequence>
<dbReference type="InterPro" id="IPR024041">
    <property type="entry name" value="NH4_transpt_AmtB-like_dom"/>
</dbReference>
<comment type="caution">
    <text evidence="10">The sequence shown here is derived from an EMBL/GenBank/DDBJ whole genome shotgun (WGS) entry which is preliminary data.</text>
</comment>
<protein>
    <recommendedName>
        <fullName evidence="9">Ammonium transporter AmtB-like domain-containing protein</fullName>
    </recommendedName>
</protein>
<keyword evidence="3" id="KW-0813">Transport</keyword>
<keyword evidence="5 8" id="KW-1133">Transmembrane helix</keyword>
<evidence type="ECO:0000256" key="1">
    <source>
        <dbReference type="ARBA" id="ARBA00004141"/>
    </source>
</evidence>
<feature type="transmembrane region" description="Helical" evidence="8">
    <location>
        <begin position="24"/>
        <end position="41"/>
    </location>
</feature>
<evidence type="ECO:0000256" key="5">
    <source>
        <dbReference type="ARBA" id="ARBA00022989"/>
    </source>
</evidence>
<feature type="transmembrane region" description="Helical" evidence="8">
    <location>
        <begin position="207"/>
        <end position="224"/>
    </location>
</feature>
<keyword evidence="6 8" id="KW-0472">Membrane</keyword>
<evidence type="ECO:0000259" key="9">
    <source>
        <dbReference type="Pfam" id="PF00909"/>
    </source>
</evidence>
<evidence type="ECO:0000256" key="6">
    <source>
        <dbReference type="ARBA" id="ARBA00023136"/>
    </source>
</evidence>
<name>A0A1R2C6P4_9CILI</name>
<dbReference type="PANTHER" id="PTHR11730">
    <property type="entry name" value="AMMONIUM TRANSPORTER"/>
    <property type="match status" value="1"/>
</dbReference>
<gene>
    <name evidence="10" type="ORF">SteCoe_14151</name>
</gene>
<dbReference type="GO" id="GO:0097272">
    <property type="term" value="P:ammonium homeostasis"/>
    <property type="evidence" value="ECO:0007669"/>
    <property type="project" value="TreeGrafter"/>
</dbReference>
<evidence type="ECO:0000256" key="4">
    <source>
        <dbReference type="ARBA" id="ARBA00022692"/>
    </source>
</evidence>
<evidence type="ECO:0000313" key="11">
    <source>
        <dbReference type="Proteomes" id="UP000187209"/>
    </source>
</evidence>
<feature type="transmembrane region" description="Helical" evidence="8">
    <location>
        <begin position="53"/>
        <end position="72"/>
    </location>
</feature>
<comment type="subcellular location">
    <subcellularLocation>
        <location evidence="1">Membrane</location>
        <topology evidence="1">Multi-pass membrane protein</topology>
    </subcellularLocation>
</comment>
<dbReference type="OrthoDB" id="411443at2759"/>
<comment type="similarity">
    <text evidence="2">Belongs to the ammonia transporter channel (TC 1.A.11.2) family.</text>
</comment>
<feature type="transmembrane region" description="Helical" evidence="8">
    <location>
        <begin position="168"/>
        <end position="186"/>
    </location>
</feature>
<feature type="transmembrane region" description="Helical" evidence="8">
    <location>
        <begin position="101"/>
        <end position="118"/>
    </location>
</feature>
<evidence type="ECO:0000256" key="3">
    <source>
        <dbReference type="ARBA" id="ARBA00022448"/>
    </source>
</evidence>
<dbReference type="EMBL" id="MPUH01000261">
    <property type="protein sequence ID" value="OMJ84693.1"/>
    <property type="molecule type" value="Genomic_DNA"/>
</dbReference>